<name>A0A7T8GQ50_CALRO</name>
<keyword evidence="2" id="KW-1185">Reference proteome</keyword>
<protein>
    <submittedName>
        <fullName evidence="1">Uncharacterized protein</fullName>
    </submittedName>
</protein>
<gene>
    <name evidence="1" type="ORF">FKW44_023929</name>
</gene>
<dbReference type="AlphaFoldDB" id="A0A7T8GQ50"/>
<proteinExistence type="predicted"/>
<dbReference type="Proteomes" id="UP000595437">
    <property type="component" value="Chromosome 18"/>
</dbReference>
<accession>A0A7T8GQ50</accession>
<evidence type="ECO:0000313" key="2">
    <source>
        <dbReference type="Proteomes" id="UP000595437"/>
    </source>
</evidence>
<organism evidence="1 2">
    <name type="scientific">Caligus rogercresseyi</name>
    <name type="common">Sea louse</name>
    <dbReference type="NCBI Taxonomy" id="217165"/>
    <lineage>
        <taxon>Eukaryota</taxon>
        <taxon>Metazoa</taxon>
        <taxon>Ecdysozoa</taxon>
        <taxon>Arthropoda</taxon>
        <taxon>Crustacea</taxon>
        <taxon>Multicrustacea</taxon>
        <taxon>Hexanauplia</taxon>
        <taxon>Copepoda</taxon>
        <taxon>Siphonostomatoida</taxon>
        <taxon>Caligidae</taxon>
        <taxon>Caligus</taxon>
    </lineage>
</organism>
<reference evidence="2" key="1">
    <citation type="submission" date="2021-01" db="EMBL/GenBank/DDBJ databases">
        <title>Caligus Genome Assembly.</title>
        <authorList>
            <person name="Gallardo-Escarate C."/>
        </authorList>
    </citation>
    <scope>NUCLEOTIDE SEQUENCE [LARGE SCALE GENOMIC DNA]</scope>
</reference>
<evidence type="ECO:0000313" key="1">
    <source>
        <dbReference type="EMBL" id="QQP35647.1"/>
    </source>
</evidence>
<sequence>VNVSARTTLTVRTVSVALEDTLAMPSLVPKRTANPVLVPREVPASKSPETPSLLFVSNAPTAAQDPDASSARTDILVTPWAKTERSFPAKSAAATTTWIPTPLELRSG</sequence>
<feature type="non-terminal residue" evidence="1">
    <location>
        <position position="1"/>
    </location>
</feature>
<dbReference type="EMBL" id="CP045907">
    <property type="protein sequence ID" value="QQP35647.1"/>
    <property type="molecule type" value="Genomic_DNA"/>
</dbReference>